<protein>
    <submittedName>
        <fullName evidence="6">4-hydroxy-2-oxoglutarate aldolase, mitochondrial-like</fullName>
    </submittedName>
</protein>
<dbReference type="SUPFAM" id="SSF51569">
    <property type="entry name" value="Aldolase"/>
    <property type="match status" value="1"/>
</dbReference>
<dbReference type="AlphaFoldDB" id="A0A6G0XFI1"/>
<feature type="active site" description="Schiff-base intermediate with substrate" evidence="4">
    <location>
        <position position="207"/>
    </location>
</feature>
<proteinExistence type="inferred from homology"/>
<evidence type="ECO:0000313" key="7">
    <source>
        <dbReference type="Proteomes" id="UP000478052"/>
    </source>
</evidence>
<evidence type="ECO:0000256" key="2">
    <source>
        <dbReference type="ARBA" id="ARBA00023239"/>
    </source>
</evidence>
<dbReference type="EMBL" id="VUJU01007880">
    <property type="protein sequence ID" value="KAF0738982.1"/>
    <property type="molecule type" value="Genomic_DNA"/>
</dbReference>
<dbReference type="InterPro" id="IPR013785">
    <property type="entry name" value="Aldolase_TIM"/>
</dbReference>
<dbReference type="InterPro" id="IPR002220">
    <property type="entry name" value="DapA-like"/>
</dbReference>
<sequence>MRGLKIQLLSNALRPALRQHSSSSSVVANFDLDGVFVPIPTPYRANGDVDYGALAYNFERWEKIPFRGYCVGGSNGEGPYLKAEEKIEMVSKIRSMIGKDKLLIAGTTCESTKITCDLSKAAAEVGADGVLVMSPFYFKTRMTVDSRSIVHNMSFLQENSLYDHFVSVADSCPAPVIVYNMVPVTGIDLSVDILKKMSLHPNIVGVKDKDMGKLAALVTETRDQKFQIVAGSASYLLAAMLVGCSGGINGLAAVLGEPLCNMHKLAVAGQWQEALELQRKLVNIDLLVCVV</sequence>
<dbReference type="GO" id="GO:0008840">
    <property type="term" value="F:4-hydroxy-tetrahydrodipicolinate synthase activity"/>
    <property type="evidence" value="ECO:0007669"/>
    <property type="project" value="TreeGrafter"/>
</dbReference>
<dbReference type="Proteomes" id="UP000478052">
    <property type="component" value="Unassembled WGS sequence"/>
</dbReference>
<comment type="similarity">
    <text evidence="3">Belongs to the DapA family.</text>
</comment>
<dbReference type="PIRSF" id="PIRSF001365">
    <property type="entry name" value="DHDPS"/>
    <property type="match status" value="1"/>
</dbReference>
<comment type="subunit">
    <text evidence="1">Homotetramer.</text>
</comment>
<dbReference type="GO" id="GO:0009436">
    <property type="term" value="P:glyoxylate catabolic process"/>
    <property type="evidence" value="ECO:0007669"/>
    <property type="project" value="TreeGrafter"/>
</dbReference>
<dbReference type="Gene3D" id="3.20.20.70">
    <property type="entry name" value="Aldolase class I"/>
    <property type="match status" value="1"/>
</dbReference>
<dbReference type="SMART" id="SM01130">
    <property type="entry name" value="DHDPS"/>
    <property type="match status" value="1"/>
</dbReference>
<evidence type="ECO:0000313" key="6">
    <source>
        <dbReference type="EMBL" id="KAF0738982.1"/>
    </source>
</evidence>
<comment type="caution">
    <text evidence="6">The sequence shown here is derived from an EMBL/GenBank/DDBJ whole genome shotgun (WGS) entry which is preliminary data.</text>
</comment>
<evidence type="ECO:0000256" key="5">
    <source>
        <dbReference type="PIRSR" id="PIRSR001365-2"/>
    </source>
</evidence>
<feature type="binding site" evidence="5">
    <location>
        <position position="248"/>
    </location>
    <ligand>
        <name>pyruvate</name>
        <dbReference type="ChEBI" id="CHEBI:15361"/>
    </ligand>
</feature>
<dbReference type="GO" id="GO:0005739">
    <property type="term" value="C:mitochondrion"/>
    <property type="evidence" value="ECO:0007669"/>
    <property type="project" value="TreeGrafter"/>
</dbReference>
<feature type="active site" description="Proton donor/acceptor" evidence="4">
    <location>
        <position position="179"/>
    </location>
</feature>
<evidence type="ECO:0000256" key="1">
    <source>
        <dbReference type="ARBA" id="ARBA00011881"/>
    </source>
</evidence>
<keyword evidence="2 3" id="KW-0456">Lyase</keyword>
<dbReference type="GO" id="GO:0008700">
    <property type="term" value="F:(R,S)-4-hydroxy-2-oxoglutarate aldolase activity"/>
    <property type="evidence" value="ECO:0007669"/>
    <property type="project" value="TreeGrafter"/>
</dbReference>
<evidence type="ECO:0000256" key="4">
    <source>
        <dbReference type="PIRSR" id="PIRSR001365-1"/>
    </source>
</evidence>
<dbReference type="CDD" id="cd00408">
    <property type="entry name" value="DHDPS-like"/>
    <property type="match status" value="1"/>
</dbReference>
<evidence type="ECO:0000256" key="3">
    <source>
        <dbReference type="PIRNR" id="PIRNR001365"/>
    </source>
</evidence>
<organism evidence="6 7">
    <name type="scientific">Aphis craccivora</name>
    <name type="common">Cowpea aphid</name>
    <dbReference type="NCBI Taxonomy" id="307492"/>
    <lineage>
        <taxon>Eukaryota</taxon>
        <taxon>Metazoa</taxon>
        <taxon>Ecdysozoa</taxon>
        <taxon>Arthropoda</taxon>
        <taxon>Hexapoda</taxon>
        <taxon>Insecta</taxon>
        <taxon>Pterygota</taxon>
        <taxon>Neoptera</taxon>
        <taxon>Paraneoptera</taxon>
        <taxon>Hemiptera</taxon>
        <taxon>Sternorrhyncha</taxon>
        <taxon>Aphidomorpha</taxon>
        <taxon>Aphidoidea</taxon>
        <taxon>Aphididae</taxon>
        <taxon>Aphidini</taxon>
        <taxon>Aphis</taxon>
        <taxon>Aphis</taxon>
    </lineage>
</organism>
<gene>
    <name evidence="6" type="ORF">FWK35_00032085</name>
</gene>
<dbReference type="PANTHER" id="PTHR12128">
    <property type="entry name" value="DIHYDRODIPICOLINATE SYNTHASE"/>
    <property type="match status" value="1"/>
</dbReference>
<reference evidence="6 7" key="1">
    <citation type="submission" date="2019-08" db="EMBL/GenBank/DDBJ databases">
        <title>Whole genome of Aphis craccivora.</title>
        <authorList>
            <person name="Voronova N.V."/>
            <person name="Shulinski R.S."/>
            <person name="Bandarenka Y.V."/>
            <person name="Zhorov D.G."/>
            <person name="Warner D."/>
        </authorList>
    </citation>
    <scope>NUCLEOTIDE SEQUENCE [LARGE SCALE GENOMIC DNA]</scope>
    <source>
        <strain evidence="6">180601</strain>
        <tissue evidence="6">Whole Body</tissue>
    </source>
</reference>
<dbReference type="Pfam" id="PF00701">
    <property type="entry name" value="DHDPS"/>
    <property type="match status" value="1"/>
</dbReference>
<keyword evidence="7" id="KW-1185">Reference proteome</keyword>
<name>A0A6G0XFI1_APHCR</name>
<dbReference type="OrthoDB" id="191315at2759"/>
<accession>A0A6G0XFI1</accession>
<dbReference type="PANTHER" id="PTHR12128:SF66">
    <property type="entry name" value="4-HYDROXY-2-OXOGLUTARATE ALDOLASE, MITOCHONDRIAL"/>
    <property type="match status" value="1"/>
</dbReference>